<dbReference type="InterPro" id="IPR011959">
    <property type="entry name" value="CHP02270"/>
</dbReference>
<dbReference type="Proteomes" id="UP000294887">
    <property type="component" value="Unassembled WGS sequence"/>
</dbReference>
<accession>A0A4V6NCF7</accession>
<gene>
    <name evidence="2" type="ORF">EV695_1995</name>
</gene>
<dbReference type="RefSeq" id="WP_165874674.1">
    <property type="nucleotide sequence ID" value="NZ_BAAAFU010000004.1"/>
</dbReference>
<reference evidence="2 3" key="1">
    <citation type="submission" date="2019-03" db="EMBL/GenBank/DDBJ databases">
        <title>Genomic Encyclopedia of Type Strains, Phase IV (KMG-IV): sequencing the most valuable type-strain genomes for metagenomic binning, comparative biology and taxonomic classification.</title>
        <authorList>
            <person name="Goeker M."/>
        </authorList>
    </citation>
    <scope>NUCLEOTIDE SEQUENCE [LARGE SCALE GENOMIC DNA]</scope>
    <source>
        <strain evidence="2 3">DSM 24830</strain>
    </source>
</reference>
<dbReference type="NCBIfam" id="TIGR02270">
    <property type="entry name" value="TIGR02270 family protein"/>
    <property type="match status" value="1"/>
</dbReference>
<evidence type="ECO:0000313" key="2">
    <source>
        <dbReference type="EMBL" id="TCJ87485.1"/>
    </source>
</evidence>
<sequence>MIKPIPHIIDQHAEEAAFLWLLRSNAVSASHFDLEDLSELDDRVEAHIDGLRVSGDYGWEICKATLEFKESGELFITTVLALESDDAEKLKIVYEFLTENAELQNGFVSALGWVDPKFLEGKVSGFLASKTPFWQQIGIAACTVQRVDPGDHLKQGIESKNLALCSQSLRAAGKLGRNDLLDLIKKRLASKDESVKFWSAWSAILCGDRSESLSVMLAFVKQDSCYMLQATMILLRVYNSQKSKELLALLKDQNKMRLVIQGMGIRGEADYIPWLIDQMNTPELSRLAGESFTFITGVDLAYDDLEMDQPEGFEAGPTENPEDENTDLDEDEDLPWPDPELIKAWWETNRSQFESGVRYLNGKEISHENCLYTLKNGMQRQRISASLELALMSDNAVLFETSAVGKRQQMLLSGI</sequence>
<name>A0A4V6NCF7_9GAMM</name>
<evidence type="ECO:0000313" key="3">
    <source>
        <dbReference type="Proteomes" id="UP000294887"/>
    </source>
</evidence>
<dbReference type="AlphaFoldDB" id="A0A4V6NCF7"/>
<keyword evidence="3" id="KW-1185">Reference proteome</keyword>
<feature type="compositionally biased region" description="Acidic residues" evidence="1">
    <location>
        <begin position="320"/>
        <end position="334"/>
    </location>
</feature>
<organism evidence="2 3">
    <name type="scientific">Cocleimonas flava</name>
    <dbReference type="NCBI Taxonomy" id="634765"/>
    <lineage>
        <taxon>Bacteria</taxon>
        <taxon>Pseudomonadati</taxon>
        <taxon>Pseudomonadota</taxon>
        <taxon>Gammaproteobacteria</taxon>
        <taxon>Thiotrichales</taxon>
        <taxon>Thiotrichaceae</taxon>
        <taxon>Cocleimonas</taxon>
    </lineage>
</organism>
<protein>
    <submittedName>
        <fullName evidence="2">Uncharacterized protein (TIGR02270 family)</fullName>
    </submittedName>
</protein>
<comment type="caution">
    <text evidence="2">The sequence shown here is derived from an EMBL/GenBank/DDBJ whole genome shotgun (WGS) entry which is preliminary data.</text>
</comment>
<feature type="region of interest" description="Disordered" evidence="1">
    <location>
        <begin position="309"/>
        <end position="334"/>
    </location>
</feature>
<dbReference type="EMBL" id="SMFQ01000003">
    <property type="protein sequence ID" value="TCJ87485.1"/>
    <property type="molecule type" value="Genomic_DNA"/>
</dbReference>
<dbReference type="SUPFAM" id="SSF48371">
    <property type="entry name" value="ARM repeat"/>
    <property type="match status" value="1"/>
</dbReference>
<dbReference type="InterPro" id="IPR016024">
    <property type="entry name" value="ARM-type_fold"/>
</dbReference>
<proteinExistence type="predicted"/>
<evidence type="ECO:0000256" key="1">
    <source>
        <dbReference type="SAM" id="MobiDB-lite"/>
    </source>
</evidence>